<gene>
    <name evidence="7" type="primary">truA_1</name>
    <name evidence="4" type="synonym">truA</name>
    <name evidence="7" type="ORF">MgSA37_01831</name>
</gene>
<sequence length="280" mass="32146">MVNLHFNQKRHLRYFFHIAYHGTHYNGWQKHPGMHSVQEVLESALSRILKKQVAIIGCGRTDAKVHAGQFFFHTDLDDDWDFDLFFRLNKILPDDIAIFDIIPMQGLPHARFDAIQRSYDYYIHTYKDPFLSQFSSFYPEKDPGLDKMKAAVALLPLYTDYRAFCKCPDKIDHTLCYISSAGLYASADGSRLRFNISANRFLSKMIRIIVGRLVDIGRGEMSVDEFEHYLANGETPQVIIPAYPQGLYLSKVTYPYLDLPAITSYSGGLRNVANADWLAV</sequence>
<proteinExistence type="inferred from homology"/>
<comment type="caution">
    <text evidence="4">Lacks conserved residue(s) required for the propagation of feature annotation.</text>
</comment>
<dbReference type="InterPro" id="IPR020095">
    <property type="entry name" value="PsdUridine_synth_TruA_C"/>
</dbReference>
<evidence type="ECO:0000256" key="3">
    <source>
        <dbReference type="ARBA" id="ARBA00023235"/>
    </source>
</evidence>
<evidence type="ECO:0000259" key="6">
    <source>
        <dbReference type="Pfam" id="PF01416"/>
    </source>
</evidence>
<dbReference type="InterPro" id="IPR020094">
    <property type="entry name" value="TruA/RsuA/RluB/E/F_N"/>
</dbReference>
<dbReference type="AlphaFoldDB" id="A0A0X8X0P3"/>
<organism evidence="7 8">
    <name type="scientific">Mucilaginibacter gotjawali</name>
    <dbReference type="NCBI Taxonomy" id="1550579"/>
    <lineage>
        <taxon>Bacteria</taxon>
        <taxon>Pseudomonadati</taxon>
        <taxon>Bacteroidota</taxon>
        <taxon>Sphingobacteriia</taxon>
        <taxon>Sphingobacteriales</taxon>
        <taxon>Sphingobacteriaceae</taxon>
        <taxon>Mucilaginibacter</taxon>
    </lineage>
</organism>
<evidence type="ECO:0000313" key="8">
    <source>
        <dbReference type="Proteomes" id="UP000218263"/>
    </source>
</evidence>
<dbReference type="InterPro" id="IPR001406">
    <property type="entry name" value="PsdUridine_synth_TruA"/>
</dbReference>
<name>A0A0X8X0P3_9SPHI</name>
<dbReference type="PIRSF" id="PIRSF001430">
    <property type="entry name" value="tRNA_psdUrid_synth"/>
    <property type="match status" value="1"/>
</dbReference>
<dbReference type="PANTHER" id="PTHR11142">
    <property type="entry name" value="PSEUDOURIDYLATE SYNTHASE"/>
    <property type="match status" value="1"/>
</dbReference>
<feature type="active site" description="Nucleophile" evidence="4">
    <location>
        <position position="62"/>
    </location>
</feature>
<evidence type="ECO:0000256" key="2">
    <source>
        <dbReference type="ARBA" id="ARBA00022694"/>
    </source>
</evidence>
<evidence type="ECO:0000256" key="1">
    <source>
        <dbReference type="ARBA" id="ARBA00009375"/>
    </source>
</evidence>
<reference evidence="7 8" key="1">
    <citation type="submission" date="2015-12" db="EMBL/GenBank/DDBJ databases">
        <title>Genome sequence of Mucilaginibacter gotjawali.</title>
        <authorList>
            <person name="Lee J.S."/>
            <person name="Lee K.C."/>
            <person name="Kim K.K."/>
            <person name="Lee B.W."/>
        </authorList>
    </citation>
    <scope>NUCLEOTIDE SEQUENCE [LARGE SCALE GENOMIC DNA]</scope>
    <source>
        <strain evidence="7 8">SA3-7</strain>
    </source>
</reference>
<protein>
    <recommendedName>
        <fullName evidence="4">tRNA pseudouridine synthase A</fullName>
        <ecNumber evidence="4">5.4.99.12</ecNumber>
    </recommendedName>
    <alternativeName>
        <fullName evidence="4">tRNA pseudouridine(38-40) synthase</fullName>
    </alternativeName>
    <alternativeName>
        <fullName evidence="4">tRNA pseudouridylate synthase I</fullName>
    </alternativeName>
    <alternativeName>
        <fullName evidence="4">tRNA-uridine isomerase I</fullName>
    </alternativeName>
</protein>
<evidence type="ECO:0000256" key="4">
    <source>
        <dbReference type="HAMAP-Rule" id="MF_00171"/>
    </source>
</evidence>
<dbReference type="Proteomes" id="UP000218263">
    <property type="component" value="Chromosome"/>
</dbReference>
<dbReference type="GO" id="GO:0031119">
    <property type="term" value="P:tRNA pseudouridine synthesis"/>
    <property type="evidence" value="ECO:0007669"/>
    <property type="project" value="UniProtKB-UniRule"/>
</dbReference>
<evidence type="ECO:0000313" key="7">
    <source>
        <dbReference type="EMBL" id="BAU53662.1"/>
    </source>
</evidence>
<keyword evidence="8" id="KW-1185">Reference proteome</keyword>
<dbReference type="InterPro" id="IPR020097">
    <property type="entry name" value="PsdUridine_synth_TruA_a/b_dom"/>
</dbReference>
<dbReference type="GO" id="GO:0160147">
    <property type="term" value="F:tRNA pseudouridine(38-40) synthase activity"/>
    <property type="evidence" value="ECO:0007669"/>
    <property type="project" value="UniProtKB-EC"/>
</dbReference>
<dbReference type="Pfam" id="PF01416">
    <property type="entry name" value="PseudoU_synth_1"/>
    <property type="match status" value="1"/>
</dbReference>
<comment type="catalytic activity">
    <reaction evidence="4 5">
        <text>uridine(38/39/40) in tRNA = pseudouridine(38/39/40) in tRNA</text>
        <dbReference type="Rhea" id="RHEA:22376"/>
        <dbReference type="Rhea" id="RHEA-COMP:10085"/>
        <dbReference type="Rhea" id="RHEA-COMP:10087"/>
        <dbReference type="ChEBI" id="CHEBI:65314"/>
        <dbReference type="ChEBI" id="CHEBI:65315"/>
        <dbReference type="EC" id="5.4.99.12"/>
    </reaction>
</comment>
<dbReference type="GO" id="GO:0003723">
    <property type="term" value="F:RNA binding"/>
    <property type="evidence" value="ECO:0007669"/>
    <property type="project" value="InterPro"/>
</dbReference>
<dbReference type="SUPFAM" id="SSF55120">
    <property type="entry name" value="Pseudouridine synthase"/>
    <property type="match status" value="1"/>
</dbReference>
<comment type="similarity">
    <text evidence="1 4 5">Belongs to the tRNA pseudouridine synthase TruA family.</text>
</comment>
<dbReference type="InterPro" id="IPR020103">
    <property type="entry name" value="PsdUridine_synth_cat_dom_sf"/>
</dbReference>
<keyword evidence="2 4" id="KW-0819">tRNA processing</keyword>
<dbReference type="EC" id="5.4.99.12" evidence="4"/>
<evidence type="ECO:0000256" key="5">
    <source>
        <dbReference type="RuleBase" id="RU003792"/>
    </source>
</evidence>
<comment type="subunit">
    <text evidence="4">Homodimer.</text>
</comment>
<dbReference type="HAMAP" id="MF_00171">
    <property type="entry name" value="TruA"/>
    <property type="match status" value="1"/>
</dbReference>
<feature type="domain" description="Pseudouridine synthase I TruA alpha/beta" evidence="6">
    <location>
        <begin position="160"/>
        <end position="255"/>
    </location>
</feature>
<comment type="function">
    <text evidence="4">Formation of pseudouridine at positions 38, 39 and 40 in the anticodon stem and loop of transfer RNAs.</text>
</comment>
<dbReference type="PANTHER" id="PTHR11142:SF0">
    <property type="entry name" value="TRNA PSEUDOURIDINE SYNTHASE-LIKE 1"/>
    <property type="match status" value="1"/>
</dbReference>
<accession>A0A0X8X0P3</accession>
<dbReference type="KEGG" id="mgot:MgSA37_01831"/>
<dbReference type="EMBL" id="AP017313">
    <property type="protein sequence ID" value="BAU53662.1"/>
    <property type="molecule type" value="Genomic_DNA"/>
</dbReference>
<dbReference type="Gene3D" id="3.30.70.580">
    <property type="entry name" value="Pseudouridine synthase I, catalytic domain, N-terminal subdomain"/>
    <property type="match status" value="1"/>
</dbReference>
<dbReference type="RefSeq" id="WP_232010816.1">
    <property type="nucleotide sequence ID" value="NZ_AP017313.1"/>
</dbReference>
<feature type="binding site" evidence="4">
    <location>
        <position position="119"/>
    </location>
    <ligand>
        <name>substrate</name>
    </ligand>
</feature>
<keyword evidence="3 4" id="KW-0413">Isomerase</keyword>
<dbReference type="Gene3D" id="3.30.70.660">
    <property type="entry name" value="Pseudouridine synthase I, catalytic domain, C-terminal subdomain"/>
    <property type="match status" value="1"/>
</dbReference>